<dbReference type="Gene3D" id="2.10.109.10">
    <property type="entry name" value="Umud Fragment, subunit A"/>
    <property type="match status" value="1"/>
</dbReference>
<organism evidence="3 4">
    <name type="scientific">Planobispora takensis</name>
    <dbReference type="NCBI Taxonomy" id="1367882"/>
    <lineage>
        <taxon>Bacteria</taxon>
        <taxon>Bacillati</taxon>
        <taxon>Actinomycetota</taxon>
        <taxon>Actinomycetes</taxon>
        <taxon>Streptosporangiales</taxon>
        <taxon>Streptosporangiaceae</taxon>
        <taxon>Planobispora</taxon>
    </lineage>
</organism>
<keyword evidence="4" id="KW-1185">Reference proteome</keyword>
<dbReference type="Pfam" id="PF10502">
    <property type="entry name" value="Peptidase_S26"/>
    <property type="match status" value="1"/>
</dbReference>
<evidence type="ECO:0000313" key="4">
    <source>
        <dbReference type="Proteomes" id="UP000634476"/>
    </source>
</evidence>
<dbReference type="CDD" id="cd06530">
    <property type="entry name" value="S26_SPase_I"/>
    <property type="match status" value="1"/>
</dbReference>
<comment type="subcellular location">
    <subcellularLocation>
        <location evidence="1">Cell membrane</location>
        <topology evidence="1">Single-pass type II membrane protein</topology>
    </subcellularLocation>
</comment>
<accession>A0A8J3SWS3</accession>
<dbReference type="EMBL" id="BOOK01000020">
    <property type="protein sequence ID" value="GII01086.1"/>
    <property type="molecule type" value="Genomic_DNA"/>
</dbReference>
<comment type="caution">
    <text evidence="3">The sequence shown here is derived from an EMBL/GenBank/DDBJ whole genome shotgun (WGS) entry which is preliminary data.</text>
</comment>
<dbReference type="InterPro" id="IPR019533">
    <property type="entry name" value="Peptidase_S26"/>
</dbReference>
<feature type="domain" description="Peptidase S26" evidence="2">
    <location>
        <begin position="131"/>
        <end position="167"/>
    </location>
</feature>
<dbReference type="Proteomes" id="UP000634476">
    <property type="component" value="Unassembled WGS sequence"/>
</dbReference>
<evidence type="ECO:0000259" key="2">
    <source>
        <dbReference type="Pfam" id="PF10502"/>
    </source>
</evidence>
<dbReference type="GO" id="GO:0005886">
    <property type="term" value="C:plasma membrane"/>
    <property type="evidence" value="ECO:0007669"/>
    <property type="project" value="UniProtKB-SubCell"/>
</dbReference>
<gene>
    <name evidence="3" type="primary">lepB_1</name>
    <name evidence="3" type="ORF">Pta02_30940</name>
</gene>
<sequence>MTALVLGAILVAFASGMVGRLRGRYVVVTVHGASMSPTYRDGQRLLVRRRDGGCVVGGQSVVYIDAPDLSMPAALRSEAPYPGPLHPETLHSGVSHSVALHPETAPPWAVKRVAAAPGDPVPRDRFPVLDEVVPAARLVVEGDNPAYSYDSRHFGYLPTSRVVGVVIRRL</sequence>
<dbReference type="RefSeq" id="WP_203875465.1">
    <property type="nucleotide sequence ID" value="NZ_BOOK01000020.1"/>
</dbReference>
<dbReference type="GO" id="GO:0004252">
    <property type="term" value="F:serine-type endopeptidase activity"/>
    <property type="evidence" value="ECO:0007669"/>
    <property type="project" value="InterPro"/>
</dbReference>
<dbReference type="AlphaFoldDB" id="A0A8J3SWS3"/>
<dbReference type="InterPro" id="IPR000223">
    <property type="entry name" value="Pept_S26A_signal_pept_1"/>
</dbReference>
<dbReference type="InterPro" id="IPR036286">
    <property type="entry name" value="LexA/Signal_pep-like_sf"/>
</dbReference>
<evidence type="ECO:0000256" key="1">
    <source>
        <dbReference type="ARBA" id="ARBA00004401"/>
    </source>
</evidence>
<dbReference type="PRINTS" id="PR00727">
    <property type="entry name" value="LEADERPTASE"/>
</dbReference>
<dbReference type="GO" id="GO:0006465">
    <property type="term" value="P:signal peptide processing"/>
    <property type="evidence" value="ECO:0007669"/>
    <property type="project" value="InterPro"/>
</dbReference>
<proteinExistence type="predicted"/>
<name>A0A8J3SWS3_9ACTN</name>
<dbReference type="SUPFAM" id="SSF51306">
    <property type="entry name" value="LexA/Signal peptidase"/>
    <property type="match status" value="1"/>
</dbReference>
<evidence type="ECO:0000313" key="3">
    <source>
        <dbReference type="EMBL" id="GII01086.1"/>
    </source>
</evidence>
<protein>
    <submittedName>
        <fullName evidence="3">S26 family signal peptidase</fullName>
    </submittedName>
</protein>
<reference evidence="3" key="1">
    <citation type="submission" date="2021-01" db="EMBL/GenBank/DDBJ databases">
        <title>Whole genome shotgun sequence of Planobispora takensis NBRC 109077.</title>
        <authorList>
            <person name="Komaki H."/>
            <person name="Tamura T."/>
        </authorList>
    </citation>
    <scope>NUCLEOTIDE SEQUENCE</scope>
    <source>
        <strain evidence="3">NBRC 109077</strain>
    </source>
</reference>